<reference evidence="1" key="1">
    <citation type="submission" date="2022-09" db="EMBL/GenBank/DDBJ databases">
        <title>Complete genome sequence of Rossellomorea vietnamensis strain RL-WG62, a newly isolated PGPR with the potential for plant salinity stress alleviation.</title>
        <authorList>
            <person name="Ren L."/>
            <person name="Wang G."/>
            <person name="Hu H."/>
        </authorList>
    </citation>
    <scope>NUCLEOTIDE SEQUENCE</scope>
    <source>
        <strain evidence="1">RL-WG62</strain>
    </source>
</reference>
<accession>A0ACD4CBX0</accession>
<dbReference type="Proteomes" id="UP001064027">
    <property type="component" value="Chromosome"/>
</dbReference>
<dbReference type="EMBL" id="CP104558">
    <property type="protein sequence ID" value="UXH46098.1"/>
    <property type="molecule type" value="Genomic_DNA"/>
</dbReference>
<gene>
    <name evidence="1" type="ORF">N5C46_08645</name>
</gene>
<evidence type="ECO:0000313" key="2">
    <source>
        <dbReference type="Proteomes" id="UP001064027"/>
    </source>
</evidence>
<protein>
    <submittedName>
        <fullName evidence="1">Uncharacterized protein</fullName>
    </submittedName>
</protein>
<keyword evidence="2" id="KW-1185">Reference proteome</keyword>
<evidence type="ECO:0000313" key="1">
    <source>
        <dbReference type="EMBL" id="UXH46098.1"/>
    </source>
</evidence>
<sequence>MAFLIIPIATIPFLIYMFALMDHHRHYRVLLRYALISAGIWAVIFSVTVIVNLHYLEEYGFPLLPTGSEIKIMLMVCGLLLGIIMLIVILMGFFSRTPFLQSILQSSPIFIVISLLCLTMMMIFIFVLPVAEKSTYATAMKRADKALSDMDSQTDQPIGMTLSLSQQICYSNSSSCRGSDYSNLVFMRNFEDRDLLVQVQIAFYDSSGNVMDTIETGTMSIGANQTIPFLPQSETTRDNSLWNRFTIDTDERTANIQYRYRYKDAN</sequence>
<proteinExistence type="predicted"/>
<name>A0ACD4CBX0_9BACI</name>
<organism evidence="1 2">
    <name type="scientific">Rossellomorea vietnamensis</name>
    <dbReference type="NCBI Taxonomy" id="218284"/>
    <lineage>
        <taxon>Bacteria</taxon>
        <taxon>Bacillati</taxon>
        <taxon>Bacillota</taxon>
        <taxon>Bacilli</taxon>
        <taxon>Bacillales</taxon>
        <taxon>Bacillaceae</taxon>
        <taxon>Rossellomorea</taxon>
    </lineage>
</organism>